<dbReference type="EMBL" id="VYZN01000003">
    <property type="protein sequence ID" value="KAE9544045.1"/>
    <property type="molecule type" value="Genomic_DNA"/>
</dbReference>
<sequence>MNVGKKPCYWGTIVIYVLKKECMHTRRVLHKARHRNEDCTQKLDEYREIRKRLKVEIKKCEENCWHDLCKRVEVDLWGIPYKLVTKKQVGFRLIMGLYDTGSARTNSGHAVSQTSSAKETERRAVKSCVPQGSVLGPILWNVMLNELLQMKMPGNINGISILTLIAFADDVKILATGGTTSNLEKTMNLSLDVVEKWMANLGLRLLVTKTKEIMLITKRVYQTPVFFLESIEFHPKEHIRYLRIELRKKIRVRQTSRVCSCKGHENDFFAGKTNAKYRRNKTEETETYEIHGPE</sequence>
<feature type="domain" description="Reverse transcriptase" evidence="2">
    <location>
        <begin position="1"/>
        <end position="246"/>
    </location>
</feature>
<proteinExistence type="predicted"/>
<keyword evidence="1" id="KW-0175">Coiled coil</keyword>
<accession>A0A6G0U4K5</accession>
<protein>
    <recommendedName>
        <fullName evidence="2">Reverse transcriptase domain-containing protein</fullName>
    </recommendedName>
</protein>
<gene>
    <name evidence="3" type="ORF">AGLY_001734</name>
</gene>
<organism evidence="3 4">
    <name type="scientific">Aphis glycines</name>
    <name type="common">Soybean aphid</name>
    <dbReference type="NCBI Taxonomy" id="307491"/>
    <lineage>
        <taxon>Eukaryota</taxon>
        <taxon>Metazoa</taxon>
        <taxon>Ecdysozoa</taxon>
        <taxon>Arthropoda</taxon>
        <taxon>Hexapoda</taxon>
        <taxon>Insecta</taxon>
        <taxon>Pterygota</taxon>
        <taxon>Neoptera</taxon>
        <taxon>Paraneoptera</taxon>
        <taxon>Hemiptera</taxon>
        <taxon>Sternorrhyncha</taxon>
        <taxon>Aphidomorpha</taxon>
        <taxon>Aphidoidea</taxon>
        <taxon>Aphididae</taxon>
        <taxon>Aphidini</taxon>
        <taxon>Aphis</taxon>
        <taxon>Aphis</taxon>
    </lineage>
</organism>
<evidence type="ECO:0000313" key="3">
    <source>
        <dbReference type="EMBL" id="KAE9544045.1"/>
    </source>
</evidence>
<evidence type="ECO:0000313" key="4">
    <source>
        <dbReference type="Proteomes" id="UP000475862"/>
    </source>
</evidence>
<name>A0A6G0U4K5_APHGL</name>
<evidence type="ECO:0000259" key="2">
    <source>
        <dbReference type="PROSITE" id="PS50878"/>
    </source>
</evidence>
<keyword evidence="4" id="KW-1185">Reference proteome</keyword>
<reference evidence="3 4" key="1">
    <citation type="submission" date="2019-08" db="EMBL/GenBank/DDBJ databases">
        <title>The genome of the soybean aphid Biotype 1, its phylome, world population structure and adaptation to the North American continent.</title>
        <authorList>
            <person name="Giordano R."/>
            <person name="Donthu R.K."/>
            <person name="Hernandez A.G."/>
            <person name="Wright C.L."/>
            <person name="Zimin A.V."/>
        </authorList>
    </citation>
    <scope>NUCLEOTIDE SEQUENCE [LARGE SCALE GENOMIC DNA]</scope>
    <source>
        <tissue evidence="3">Whole aphids</tissue>
    </source>
</reference>
<feature type="coiled-coil region" evidence="1">
    <location>
        <begin position="29"/>
        <end position="63"/>
    </location>
</feature>
<dbReference type="Proteomes" id="UP000475862">
    <property type="component" value="Unassembled WGS sequence"/>
</dbReference>
<dbReference type="OrthoDB" id="6612143at2759"/>
<dbReference type="Pfam" id="PF00078">
    <property type="entry name" value="RVT_1"/>
    <property type="match status" value="1"/>
</dbReference>
<dbReference type="GO" id="GO:0071897">
    <property type="term" value="P:DNA biosynthetic process"/>
    <property type="evidence" value="ECO:0007669"/>
    <property type="project" value="UniProtKB-ARBA"/>
</dbReference>
<evidence type="ECO:0000256" key="1">
    <source>
        <dbReference type="SAM" id="Coils"/>
    </source>
</evidence>
<comment type="caution">
    <text evidence="3">The sequence shown here is derived from an EMBL/GenBank/DDBJ whole genome shotgun (WGS) entry which is preliminary data.</text>
</comment>
<dbReference type="PROSITE" id="PS50878">
    <property type="entry name" value="RT_POL"/>
    <property type="match status" value="1"/>
</dbReference>
<dbReference type="InterPro" id="IPR000477">
    <property type="entry name" value="RT_dom"/>
</dbReference>
<dbReference type="SUPFAM" id="SSF56672">
    <property type="entry name" value="DNA/RNA polymerases"/>
    <property type="match status" value="1"/>
</dbReference>
<dbReference type="PANTHER" id="PTHR33332">
    <property type="entry name" value="REVERSE TRANSCRIPTASE DOMAIN-CONTAINING PROTEIN"/>
    <property type="match status" value="1"/>
</dbReference>
<dbReference type="AlphaFoldDB" id="A0A6G0U4K5"/>
<dbReference type="InterPro" id="IPR043502">
    <property type="entry name" value="DNA/RNA_pol_sf"/>
</dbReference>